<proteinExistence type="predicted"/>
<dbReference type="HOGENOM" id="CLU_2477145_0_0_0"/>
<dbReference type="EMBL" id="AANZ01000013">
    <property type="protein sequence ID" value="EAQ79756.1"/>
    <property type="molecule type" value="Genomic_DNA"/>
</dbReference>
<sequence>MKHGRYGEKQHDAAPQKRTIRGRESRQQVKFLGLKDQPKLARGEVIEIYRSQPRAIVKNRDADVGQKCRELKHKRPQIQQHRTLSIK</sequence>
<accession>A3ZV20</accession>
<evidence type="ECO:0000313" key="2">
    <source>
        <dbReference type="EMBL" id="EAQ79756.1"/>
    </source>
</evidence>
<evidence type="ECO:0000313" key="3">
    <source>
        <dbReference type="Proteomes" id="UP000004358"/>
    </source>
</evidence>
<feature type="region of interest" description="Disordered" evidence="1">
    <location>
        <begin position="1"/>
        <end position="24"/>
    </location>
</feature>
<name>A3ZV20_9BACT</name>
<organism evidence="2 3">
    <name type="scientific">Blastopirellula marina DSM 3645</name>
    <dbReference type="NCBI Taxonomy" id="314230"/>
    <lineage>
        <taxon>Bacteria</taxon>
        <taxon>Pseudomonadati</taxon>
        <taxon>Planctomycetota</taxon>
        <taxon>Planctomycetia</taxon>
        <taxon>Pirellulales</taxon>
        <taxon>Pirellulaceae</taxon>
        <taxon>Blastopirellula</taxon>
    </lineage>
</organism>
<dbReference type="Proteomes" id="UP000004358">
    <property type="component" value="Unassembled WGS sequence"/>
</dbReference>
<dbReference type="AlphaFoldDB" id="A3ZV20"/>
<gene>
    <name evidence="2" type="ORF">DSM3645_24645</name>
</gene>
<reference evidence="2 3" key="1">
    <citation type="submission" date="2006-02" db="EMBL/GenBank/DDBJ databases">
        <authorList>
            <person name="Amann R."/>
            <person name="Ferriera S."/>
            <person name="Johnson J."/>
            <person name="Kravitz S."/>
            <person name="Halpern A."/>
            <person name="Remington K."/>
            <person name="Beeson K."/>
            <person name="Tran B."/>
            <person name="Rogers Y.-H."/>
            <person name="Friedman R."/>
            <person name="Venter J.C."/>
        </authorList>
    </citation>
    <scope>NUCLEOTIDE SEQUENCE [LARGE SCALE GENOMIC DNA]</scope>
    <source>
        <strain evidence="2 3">DSM 3645</strain>
    </source>
</reference>
<protein>
    <submittedName>
        <fullName evidence="2">Uncharacterized protein</fullName>
    </submittedName>
</protein>
<evidence type="ECO:0000256" key="1">
    <source>
        <dbReference type="SAM" id="MobiDB-lite"/>
    </source>
</evidence>
<comment type="caution">
    <text evidence="2">The sequence shown here is derived from an EMBL/GenBank/DDBJ whole genome shotgun (WGS) entry which is preliminary data.</text>
</comment>